<gene>
    <name evidence="2" type="ORF">N4562_00405</name>
</gene>
<sequence length="180" mass="18814">MKRTVTFLLIAVSVVIIPWSTVSSNANLSPTSENFTVVNSKVNSSETDFLTKYIKVVDNQFVLDLPSNVVVSPEVNRLAIEEVAASNEFVKENGLSINPRTLTAEAKIVDGKLVTSGISVRSYGKTGVLKVGWNYVRIGLDAGLTKDILTAGVAGAAGYLGFIAGGPTVAAIVAAVSGVV</sequence>
<proteinExistence type="predicted"/>
<evidence type="ECO:0000313" key="3">
    <source>
        <dbReference type="Proteomes" id="UP001058429"/>
    </source>
</evidence>
<accession>A0A9Q9MUP6</accession>
<dbReference type="EMBL" id="CP104396">
    <property type="protein sequence ID" value="UXC63558.1"/>
    <property type="molecule type" value="Genomic_DNA"/>
</dbReference>
<dbReference type="GeneID" id="75136267"/>
<protein>
    <submittedName>
        <fullName evidence="2">Uncharacterized protein</fullName>
    </submittedName>
</protein>
<dbReference type="RefSeq" id="WP_260904057.1">
    <property type="nucleotide sequence ID" value="NZ_CP104396.1"/>
</dbReference>
<dbReference type="Proteomes" id="UP001058429">
    <property type="component" value="Chromosome"/>
</dbReference>
<reference evidence="2" key="1">
    <citation type="submission" date="2022-09" db="EMBL/GenBank/DDBJ databases">
        <title>Complete genome of Ligilactobacillus agilis AM_LB6, isolated from chicken feces.</title>
        <authorList>
            <person name="den Bakker H.C."/>
            <person name="Mann A."/>
        </authorList>
    </citation>
    <scope>NUCLEOTIDE SEQUENCE</scope>
    <source>
        <strain evidence="2">AM_LB6</strain>
    </source>
</reference>
<feature type="chain" id="PRO_5040232615" evidence="1">
    <location>
        <begin position="26"/>
        <end position="180"/>
    </location>
</feature>
<evidence type="ECO:0000256" key="1">
    <source>
        <dbReference type="SAM" id="SignalP"/>
    </source>
</evidence>
<keyword evidence="1" id="KW-0732">Signal</keyword>
<evidence type="ECO:0000313" key="2">
    <source>
        <dbReference type="EMBL" id="UXC63558.1"/>
    </source>
</evidence>
<name>A0A9Q9MUP6_9LACO</name>
<organism evidence="2 3">
    <name type="scientific">Ligilactobacillus agilis</name>
    <dbReference type="NCBI Taxonomy" id="1601"/>
    <lineage>
        <taxon>Bacteria</taxon>
        <taxon>Bacillati</taxon>
        <taxon>Bacillota</taxon>
        <taxon>Bacilli</taxon>
        <taxon>Lactobacillales</taxon>
        <taxon>Lactobacillaceae</taxon>
        <taxon>Ligilactobacillus</taxon>
    </lineage>
</organism>
<dbReference type="AlphaFoldDB" id="A0A9Q9MUP6"/>
<feature type="signal peptide" evidence="1">
    <location>
        <begin position="1"/>
        <end position="25"/>
    </location>
</feature>